<dbReference type="PROSITE" id="PS00107">
    <property type="entry name" value="PROTEIN_KINASE_ATP"/>
    <property type="match status" value="1"/>
</dbReference>
<keyword evidence="5" id="KW-1185">Reference proteome</keyword>
<dbReference type="SUPFAM" id="SSF56112">
    <property type="entry name" value="Protein kinase-like (PK-like)"/>
    <property type="match status" value="2"/>
</dbReference>
<sequence>MSHFKYDIIASNIVRCYGLTKHSETGELILVLNFMDFDLCEYLENNNSAINWKDRYRIIYKISACLHSMHEKDLIHKDLHPGNVLLQGKHQIRISDLGFCESVNNHSEKVYGCTPYIAPEVLYNNHYSTMSDIYSLGIIMWMVSAGFSPFYDQKHDIFLVKAIMLGLRPDVVYGTPPEYVELMKQCWDAIPENRPDARTIYKKIYNLLQNFSDDITNDKNSEIITYNTENDNNPNMGEHSNKHWSATAQHLSSGPKHLLKDNLNHLSSGPMNWIKDEQKKFSSGPKNWLKDKQKTFSSGPKNWIKDEQKKFSSGSIHCYTNLSPENFTKDSKEGSDDLNSVNDYASVKKLFEEWNIDENQPVEQNQDSNTSYSEEFEKIDSIESLKTHDTDEFEKVNDISESFETSLLQTHIIDEFEKVDLIESVKPDSTDELEKVNSFESVKPDSTDDYVTIRKVDRMNRIVDVLYLIFAKLHNENFNEKDANKVIDRFITKNNETSHTVFTWLSKNKINSEYICLLGRFYLGGIGTDENKEEAYSLFVNAANNGNYIAQLYTKEAFELFLESAKGGDSKGQTILGICYEDGIGTTKDKNKAFKWYLKSAEGGNTWGQYNLGRCYKNGIGIIKDENKAFKWYLKSAEGGNYAGQLNLGHCFRNGIGIFKDNSRAFVWYLKSAEGNSSSGQVNVGICYQNGIGVTKDEKKAFEWYFKSATNGNYTAQRQLGLCYRNGIGTSQDQERAIKWLQKSKNNKLQKPRSNDKCLENPEIESLLKKSSLSRIPFNELEIMRKIGKGGFATVYLGKWKTLDEVKPVALKLIHGSHRISEEFINEMHILFLNLRILHFYSVMEYQNLIILMIIF</sequence>
<dbReference type="Gene3D" id="1.10.510.10">
    <property type="entry name" value="Transferase(Phosphotransferase) domain 1"/>
    <property type="match status" value="1"/>
</dbReference>
<dbReference type="OrthoDB" id="272077at2759"/>
<dbReference type="InterPro" id="IPR011990">
    <property type="entry name" value="TPR-like_helical_dom_sf"/>
</dbReference>
<organism evidence="4 5">
    <name type="scientific">Gigaspora rosea</name>
    <dbReference type="NCBI Taxonomy" id="44941"/>
    <lineage>
        <taxon>Eukaryota</taxon>
        <taxon>Fungi</taxon>
        <taxon>Fungi incertae sedis</taxon>
        <taxon>Mucoromycota</taxon>
        <taxon>Glomeromycotina</taxon>
        <taxon>Glomeromycetes</taxon>
        <taxon>Diversisporales</taxon>
        <taxon>Gigasporaceae</taxon>
        <taxon>Gigaspora</taxon>
    </lineage>
</organism>
<dbReference type="Proteomes" id="UP000266673">
    <property type="component" value="Unassembled WGS sequence"/>
</dbReference>
<dbReference type="Pfam" id="PF07714">
    <property type="entry name" value="PK_Tyr_Ser-Thr"/>
    <property type="match status" value="1"/>
</dbReference>
<dbReference type="PANTHER" id="PTHR11102">
    <property type="entry name" value="SEL-1-LIKE PROTEIN"/>
    <property type="match status" value="1"/>
</dbReference>
<evidence type="ECO:0000313" key="5">
    <source>
        <dbReference type="Proteomes" id="UP000266673"/>
    </source>
</evidence>
<dbReference type="SMART" id="SM00671">
    <property type="entry name" value="SEL1"/>
    <property type="match status" value="6"/>
</dbReference>
<comment type="caution">
    <text evidence="4">The sequence shown here is derived from an EMBL/GenBank/DDBJ whole genome shotgun (WGS) entry which is preliminary data.</text>
</comment>
<dbReference type="InterPro" id="IPR011009">
    <property type="entry name" value="Kinase-like_dom_sf"/>
</dbReference>
<dbReference type="InterPro" id="IPR017441">
    <property type="entry name" value="Protein_kinase_ATP_BS"/>
</dbReference>
<dbReference type="Gene3D" id="1.25.40.10">
    <property type="entry name" value="Tetratricopeptide repeat domain"/>
    <property type="match status" value="1"/>
</dbReference>
<comment type="similarity">
    <text evidence="1">Belongs to the sel-1 family.</text>
</comment>
<dbReference type="Gene3D" id="3.30.200.20">
    <property type="entry name" value="Phosphorylase Kinase, domain 1"/>
    <property type="match status" value="1"/>
</dbReference>
<reference evidence="4 5" key="1">
    <citation type="submission" date="2018-06" db="EMBL/GenBank/DDBJ databases">
        <title>Comparative genomics reveals the genomic features of Rhizophagus irregularis, R. cerebriforme, R. diaphanum and Gigaspora rosea, and their symbiotic lifestyle signature.</title>
        <authorList>
            <person name="Morin E."/>
            <person name="San Clemente H."/>
            <person name="Chen E.C.H."/>
            <person name="De La Providencia I."/>
            <person name="Hainaut M."/>
            <person name="Kuo A."/>
            <person name="Kohler A."/>
            <person name="Murat C."/>
            <person name="Tang N."/>
            <person name="Roy S."/>
            <person name="Loubradou J."/>
            <person name="Henrissat B."/>
            <person name="Grigoriev I.V."/>
            <person name="Corradi N."/>
            <person name="Roux C."/>
            <person name="Martin F.M."/>
        </authorList>
    </citation>
    <scope>NUCLEOTIDE SEQUENCE [LARGE SCALE GENOMIC DNA]</scope>
    <source>
        <strain evidence="4 5">DAOM 194757</strain>
    </source>
</reference>
<dbReference type="InterPro" id="IPR050767">
    <property type="entry name" value="Sel1_AlgK"/>
</dbReference>
<dbReference type="AlphaFoldDB" id="A0A397UPU1"/>
<dbReference type="STRING" id="44941.A0A397UPU1"/>
<dbReference type="GO" id="GO:0005524">
    <property type="term" value="F:ATP binding"/>
    <property type="evidence" value="ECO:0007669"/>
    <property type="project" value="UniProtKB-UniRule"/>
</dbReference>
<gene>
    <name evidence="4" type="ORF">C2G38_34622</name>
</gene>
<dbReference type="PROSITE" id="PS50011">
    <property type="entry name" value="PROTEIN_KINASE_DOM"/>
    <property type="match status" value="2"/>
</dbReference>
<protein>
    <recommendedName>
        <fullName evidence="3">Protein kinase domain-containing protein</fullName>
    </recommendedName>
</protein>
<feature type="binding site" evidence="2">
    <location>
        <position position="812"/>
    </location>
    <ligand>
        <name>ATP</name>
        <dbReference type="ChEBI" id="CHEBI:30616"/>
    </ligand>
</feature>
<dbReference type="GO" id="GO:0004672">
    <property type="term" value="F:protein kinase activity"/>
    <property type="evidence" value="ECO:0007669"/>
    <property type="project" value="InterPro"/>
</dbReference>
<evidence type="ECO:0000256" key="2">
    <source>
        <dbReference type="PROSITE-ProRule" id="PRU10141"/>
    </source>
</evidence>
<dbReference type="InterPro" id="IPR006597">
    <property type="entry name" value="Sel1-like"/>
</dbReference>
<name>A0A397UPU1_9GLOM</name>
<evidence type="ECO:0000256" key="1">
    <source>
        <dbReference type="ARBA" id="ARBA00038101"/>
    </source>
</evidence>
<dbReference type="InterPro" id="IPR001245">
    <property type="entry name" value="Ser-Thr/Tyr_kinase_cat_dom"/>
</dbReference>
<dbReference type="SUPFAM" id="SSF81901">
    <property type="entry name" value="HCP-like"/>
    <property type="match status" value="1"/>
</dbReference>
<evidence type="ECO:0000259" key="3">
    <source>
        <dbReference type="PROSITE" id="PS50011"/>
    </source>
</evidence>
<keyword evidence="2" id="KW-0067">ATP-binding</keyword>
<dbReference type="EMBL" id="QKWP01001035">
    <property type="protein sequence ID" value="RIB12315.1"/>
    <property type="molecule type" value="Genomic_DNA"/>
</dbReference>
<dbReference type="Pfam" id="PF08238">
    <property type="entry name" value="Sel1"/>
    <property type="match status" value="6"/>
</dbReference>
<feature type="domain" description="Protein kinase" evidence="3">
    <location>
        <begin position="1"/>
        <end position="208"/>
    </location>
</feature>
<keyword evidence="2" id="KW-0547">Nucleotide-binding</keyword>
<feature type="domain" description="Protein kinase" evidence="3">
    <location>
        <begin position="781"/>
        <end position="856"/>
    </location>
</feature>
<proteinExistence type="inferred from homology"/>
<dbReference type="PANTHER" id="PTHR11102:SF160">
    <property type="entry name" value="ERAD-ASSOCIATED E3 UBIQUITIN-PROTEIN LIGASE COMPONENT HRD3"/>
    <property type="match status" value="1"/>
</dbReference>
<accession>A0A397UPU1</accession>
<evidence type="ECO:0000313" key="4">
    <source>
        <dbReference type="EMBL" id="RIB12315.1"/>
    </source>
</evidence>
<dbReference type="InterPro" id="IPR000719">
    <property type="entry name" value="Prot_kinase_dom"/>
</dbReference>